<evidence type="ECO:0000256" key="2">
    <source>
        <dbReference type="ARBA" id="ARBA00022525"/>
    </source>
</evidence>
<evidence type="ECO:0000313" key="8">
    <source>
        <dbReference type="Proteomes" id="UP000019487"/>
    </source>
</evidence>
<dbReference type="PROSITE" id="PS00135">
    <property type="entry name" value="TRYPSIN_SER"/>
    <property type="match status" value="1"/>
</dbReference>
<keyword evidence="2" id="KW-0964">Secreted</keyword>
<dbReference type="Gene3D" id="2.40.10.10">
    <property type="entry name" value="Trypsin-like serine proteases"/>
    <property type="match status" value="2"/>
</dbReference>
<gene>
    <name evidence="7" type="ORF">SBOR_2548</name>
</gene>
<dbReference type="Pfam" id="PF00089">
    <property type="entry name" value="Trypsin"/>
    <property type="match status" value="1"/>
</dbReference>
<dbReference type="PRINTS" id="PR00722">
    <property type="entry name" value="CHYMOTRYPSIN"/>
</dbReference>
<dbReference type="PANTHER" id="PTHR24252:SF7">
    <property type="entry name" value="HYALIN"/>
    <property type="match status" value="1"/>
</dbReference>
<name>W9CJU1_SCLBF</name>
<sequence length="270" mass="27075">MAPILNLAFALAMPALSLAAALPNTDLTDRATTLVGTPEIVGGTAAALGEFPYIVSLSYGGSHFCGGQLLNAYTVLTAAHCSVSYSVSSVKVRAGTLNYASGGTSVGVSKVAVHPSYNSATTNNDIALWHLSTALPVSSTIGYATLPVQGSDPVVGSTVTTAGWGLTSESGSTLPSALRKVSVPVISRTSCQAEYGTSAVTTNMFCAGLAVGGKDSCSGDSGGPIIDAATGVLQGTVSWGQGCAEAGYAGVYSRVGNYVTYIKAGLWTGL</sequence>
<dbReference type="CDD" id="cd00190">
    <property type="entry name" value="Tryp_SPc"/>
    <property type="match status" value="1"/>
</dbReference>
<evidence type="ECO:0000256" key="1">
    <source>
        <dbReference type="ARBA" id="ARBA00004613"/>
    </source>
</evidence>
<dbReference type="InterPro" id="IPR033116">
    <property type="entry name" value="TRYPSIN_SER"/>
</dbReference>
<dbReference type="InterPro" id="IPR009003">
    <property type="entry name" value="Peptidase_S1_PA"/>
</dbReference>
<evidence type="ECO:0000256" key="5">
    <source>
        <dbReference type="SAM" id="SignalP"/>
    </source>
</evidence>
<keyword evidence="4" id="KW-0645">Protease</keyword>
<dbReference type="AlphaFoldDB" id="W9CJU1"/>
<dbReference type="InterPro" id="IPR018114">
    <property type="entry name" value="TRYPSIN_HIS"/>
</dbReference>
<dbReference type="HOGENOM" id="CLU_006842_7_5_1"/>
<dbReference type="STRING" id="1432307.W9CJU1"/>
<dbReference type="InterPro" id="IPR043504">
    <property type="entry name" value="Peptidase_S1_PA_chymotrypsin"/>
</dbReference>
<evidence type="ECO:0000256" key="4">
    <source>
        <dbReference type="RuleBase" id="RU363034"/>
    </source>
</evidence>
<accession>W9CJU1</accession>
<proteinExistence type="predicted"/>
<dbReference type="InterPro" id="IPR001254">
    <property type="entry name" value="Trypsin_dom"/>
</dbReference>
<organism evidence="7 8">
    <name type="scientific">Sclerotinia borealis (strain F-4128)</name>
    <dbReference type="NCBI Taxonomy" id="1432307"/>
    <lineage>
        <taxon>Eukaryota</taxon>
        <taxon>Fungi</taxon>
        <taxon>Dikarya</taxon>
        <taxon>Ascomycota</taxon>
        <taxon>Pezizomycotina</taxon>
        <taxon>Leotiomycetes</taxon>
        <taxon>Helotiales</taxon>
        <taxon>Sclerotiniaceae</taxon>
        <taxon>Sclerotinia</taxon>
    </lineage>
</organism>
<keyword evidence="5" id="KW-0732">Signal</keyword>
<evidence type="ECO:0000259" key="6">
    <source>
        <dbReference type="PROSITE" id="PS50240"/>
    </source>
</evidence>
<dbReference type="PANTHER" id="PTHR24252">
    <property type="entry name" value="ACROSIN-RELATED"/>
    <property type="match status" value="1"/>
</dbReference>
<feature type="domain" description="Peptidase S1" evidence="6">
    <location>
        <begin position="40"/>
        <end position="267"/>
    </location>
</feature>
<reference evidence="7 8" key="1">
    <citation type="journal article" date="2014" name="Genome Announc.">
        <title>Draft genome sequence of Sclerotinia borealis, a psychrophilic plant pathogenic fungus.</title>
        <authorList>
            <person name="Mardanov A.V."/>
            <person name="Beletsky A.V."/>
            <person name="Kadnikov V.V."/>
            <person name="Ignatov A.N."/>
            <person name="Ravin N.V."/>
        </authorList>
    </citation>
    <scope>NUCLEOTIDE SEQUENCE [LARGE SCALE GENOMIC DNA]</scope>
    <source>
        <strain evidence="8">F-4157</strain>
    </source>
</reference>
<dbReference type="PROSITE" id="PS00134">
    <property type="entry name" value="TRYPSIN_HIS"/>
    <property type="match status" value="1"/>
</dbReference>
<feature type="chain" id="PRO_5004918629" evidence="5">
    <location>
        <begin position="20"/>
        <end position="270"/>
    </location>
</feature>
<keyword evidence="8" id="KW-1185">Reference proteome</keyword>
<dbReference type="GO" id="GO:0006508">
    <property type="term" value="P:proteolysis"/>
    <property type="evidence" value="ECO:0007669"/>
    <property type="project" value="UniProtKB-KW"/>
</dbReference>
<evidence type="ECO:0000256" key="3">
    <source>
        <dbReference type="ARBA" id="ARBA00023157"/>
    </source>
</evidence>
<dbReference type="GO" id="GO:0004252">
    <property type="term" value="F:serine-type endopeptidase activity"/>
    <property type="evidence" value="ECO:0007669"/>
    <property type="project" value="InterPro"/>
</dbReference>
<dbReference type="FunFam" id="2.40.10.10:FF:000047">
    <property type="entry name" value="Trypsin eta"/>
    <property type="match status" value="1"/>
</dbReference>
<dbReference type="GO" id="GO:0051604">
    <property type="term" value="P:protein maturation"/>
    <property type="evidence" value="ECO:0007669"/>
    <property type="project" value="UniProtKB-ARBA"/>
</dbReference>
<dbReference type="InterPro" id="IPR001314">
    <property type="entry name" value="Peptidase_S1A"/>
</dbReference>
<comment type="caution">
    <text evidence="7">The sequence shown here is derived from an EMBL/GenBank/DDBJ whole genome shotgun (WGS) entry which is preliminary data.</text>
</comment>
<dbReference type="PROSITE" id="PS50240">
    <property type="entry name" value="TRYPSIN_DOM"/>
    <property type="match status" value="1"/>
</dbReference>
<dbReference type="SMART" id="SM00020">
    <property type="entry name" value="Tryp_SPc"/>
    <property type="match status" value="1"/>
</dbReference>
<feature type="signal peptide" evidence="5">
    <location>
        <begin position="1"/>
        <end position="19"/>
    </location>
</feature>
<dbReference type="EMBL" id="AYSA01000104">
    <property type="protein sequence ID" value="ESZ97057.1"/>
    <property type="molecule type" value="Genomic_DNA"/>
</dbReference>
<protein>
    <submittedName>
        <fullName evidence="7">Putative Trypsin</fullName>
    </submittedName>
</protein>
<dbReference type="GO" id="GO:0005576">
    <property type="term" value="C:extracellular region"/>
    <property type="evidence" value="ECO:0007669"/>
    <property type="project" value="UniProtKB-SubCell"/>
</dbReference>
<keyword evidence="4" id="KW-0720">Serine protease</keyword>
<dbReference type="SUPFAM" id="SSF50494">
    <property type="entry name" value="Trypsin-like serine proteases"/>
    <property type="match status" value="1"/>
</dbReference>
<evidence type="ECO:0000313" key="7">
    <source>
        <dbReference type="EMBL" id="ESZ97057.1"/>
    </source>
</evidence>
<comment type="subcellular location">
    <subcellularLocation>
        <location evidence="1">Secreted</location>
    </subcellularLocation>
</comment>
<dbReference type="Proteomes" id="UP000019487">
    <property type="component" value="Unassembled WGS sequence"/>
</dbReference>
<keyword evidence="4" id="KW-0378">Hydrolase</keyword>
<dbReference type="OrthoDB" id="6380398at2759"/>
<keyword evidence="3" id="KW-1015">Disulfide bond</keyword>